<dbReference type="EMBL" id="CP036299">
    <property type="protein sequence ID" value="QDV29982.1"/>
    <property type="molecule type" value="Genomic_DNA"/>
</dbReference>
<evidence type="ECO:0000256" key="1">
    <source>
        <dbReference type="ARBA" id="ARBA00023235"/>
    </source>
</evidence>
<organism evidence="3 4">
    <name type="scientific">Planctopirus ephydatiae</name>
    <dbReference type="NCBI Taxonomy" id="2528019"/>
    <lineage>
        <taxon>Bacteria</taxon>
        <taxon>Pseudomonadati</taxon>
        <taxon>Planctomycetota</taxon>
        <taxon>Planctomycetia</taxon>
        <taxon>Planctomycetales</taxon>
        <taxon>Planctomycetaceae</taxon>
        <taxon>Planctopirus</taxon>
    </lineage>
</organism>
<dbReference type="InterPro" id="IPR050417">
    <property type="entry name" value="Sugar_Epim/Isomerase"/>
</dbReference>
<dbReference type="Gene3D" id="3.20.20.150">
    <property type="entry name" value="Divalent-metal-dependent TIM barrel enzymes"/>
    <property type="match status" value="1"/>
</dbReference>
<feature type="domain" description="Xylose isomerase-like TIM barrel" evidence="2">
    <location>
        <begin position="31"/>
        <end position="270"/>
    </location>
</feature>
<evidence type="ECO:0000313" key="4">
    <source>
        <dbReference type="Proteomes" id="UP000315349"/>
    </source>
</evidence>
<dbReference type="OrthoDB" id="9814946at2"/>
<gene>
    <name evidence="3" type="ORF">Spb1_19090</name>
</gene>
<dbReference type="InterPro" id="IPR036237">
    <property type="entry name" value="Xyl_isomerase-like_sf"/>
</dbReference>
<proteinExistence type="predicted"/>
<dbReference type="InterPro" id="IPR013022">
    <property type="entry name" value="Xyl_isomerase-like_TIM-brl"/>
</dbReference>
<evidence type="ECO:0000313" key="3">
    <source>
        <dbReference type="EMBL" id="QDV29982.1"/>
    </source>
</evidence>
<keyword evidence="4" id="KW-1185">Reference proteome</keyword>
<dbReference type="EC" id="5.3.1.-" evidence="3"/>
<sequence>MPILSAVTISLVEEARGGPFVFWEDVEASCRVASELGFDAVELFAPEPGFVPVKTLKEVLSRYNLKLAAVGTGAGWLRKQLSLTSPNAEIRQAAKKFITSMIEYGGQLGAPAIIGSMQGKAASSASVAECRMLLGEALAELCHHSHSRFGLPLIYEPLNRYETNLCNTQADGAHLLQTYGAPDCKLLADLFHMNIEEISIPQGLLEGGSWIGHIHYVDSNRSAAGMGHIDFAQVMETLKQINYEGYLSAEARSLPDARTAAQSTIDSIRQHLGK</sequence>
<protein>
    <submittedName>
        <fullName evidence="3">D-tagatose 3-epimerase</fullName>
        <ecNumber evidence="3">5.3.1.-</ecNumber>
    </submittedName>
</protein>
<dbReference type="RefSeq" id="WP_145298610.1">
    <property type="nucleotide sequence ID" value="NZ_CP036299.1"/>
</dbReference>
<dbReference type="SUPFAM" id="SSF51658">
    <property type="entry name" value="Xylose isomerase-like"/>
    <property type="match status" value="1"/>
</dbReference>
<reference evidence="3 4" key="1">
    <citation type="submission" date="2019-02" db="EMBL/GenBank/DDBJ databases">
        <title>Deep-cultivation of Planctomycetes and their phenomic and genomic characterization uncovers novel biology.</title>
        <authorList>
            <person name="Wiegand S."/>
            <person name="Jogler M."/>
            <person name="Boedeker C."/>
            <person name="Pinto D."/>
            <person name="Vollmers J."/>
            <person name="Rivas-Marin E."/>
            <person name="Kohn T."/>
            <person name="Peeters S.H."/>
            <person name="Heuer A."/>
            <person name="Rast P."/>
            <person name="Oberbeckmann S."/>
            <person name="Bunk B."/>
            <person name="Jeske O."/>
            <person name="Meyerdierks A."/>
            <person name="Storesund J.E."/>
            <person name="Kallscheuer N."/>
            <person name="Luecker S."/>
            <person name="Lage O.M."/>
            <person name="Pohl T."/>
            <person name="Merkel B.J."/>
            <person name="Hornburger P."/>
            <person name="Mueller R.-W."/>
            <person name="Bruemmer F."/>
            <person name="Labrenz M."/>
            <person name="Spormann A.M."/>
            <person name="Op den Camp H."/>
            <person name="Overmann J."/>
            <person name="Amann R."/>
            <person name="Jetten M.S.M."/>
            <person name="Mascher T."/>
            <person name="Medema M.H."/>
            <person name="Devos D.P."/>
            <person name="Kaster A.-K."/>
            <person name="Ovreas L."/>
            <person name="Rohde M."/>
            <person name="Galperin M.Y."/>
            <person name="Jogler C."/>
        </authorList>
    </citation>
    <scope>NUCLEOTIDE SEQUENCE [LARGE SCALE GENOMIC DNA]</scope>
    <source>
        <strain evidence="3 4">Spb1</strain>
    </source>
</reference>
<dbReference type="GO" id="GO:0016853">
    <property type="term" value="F:isomerase activity"/>
    <property type="evidence" value="ECO:0007669"/>
    <property type="project" value="UniProtKB-KW"/>
</dbReference>
<dbReference type="PANTHER" id="PTHR43489">
    <property type="entry name" value="ISOMERASE"/>
    <property type="match status" value="1"/>
</dbReference>
<keyword evidence="1 3" id="KW-0413">Isomerase</keyword>
<dbReference type="PANTHER" id="PTHR43489:SF7">
    <property type="entry name" value="3-DEHYDRO-D-GULOSIDE 4-EPIMERASE-RELATED"/>
    <property type="match status" value="1"/>
</dbReference>
<name>A0A518GMV6_9PLAN</name>
<dbReference type="AlphaFoldDB" id="A0A518GMV6"/>
<accession>A0A518GMV6</accession>
<dbReference type="Pfam" id="PF01261">
    <property type="entry name" value="AP_endonuc_2"/>
    <property type="match status" value="1"/>
</dbReference>
<dbReference type="Proteomes" id="UP000315349">
    <property type="component" value="Chromosome"/>
</dbReference>
<evidence type="ECO:0000259" key="2">
    <source>
        <dbReference type="Pfam" id="PF01261"/>
    </source>
</evidence>
<dbReference type="KEGG" id="peh:Spb1_19090"/>